<dbReference type="Proteomes" id="UP000502377">
    <property type="component" value="Chromosome"/>
</dbReference>
<dbReference type="AlphaFoldDB" id="A0A6G5QM45"/>
<feature type="domain" description="CinA C-terminal" evidence="1">
    <location>
        <begin position="209"/>
        <end position="357"/>
    </location>
</feature>
<evidence type="ECO:0000313" key="3">
    <source>
        <dbReference type="Proteomes" id="UP000502377"/>
    </source>
</evidence>
<sequence>MKNALLIIGEDIGVNAPFLDYIFCAYKRHFGELGEFRFVSKSDKELPFIIEHLCARSDSLCIYASSKNCSVAAKILATLSGDILELKSPQMLAPSRAEKFSDDGFLIKLNQTYVNLLKADANQKLPAIEIKTQRDFGYFHLVDIDEESAKILLEPLAKTYEVQIYSSQILSNLALIRVEANKFGQTNGFINGAKNLFSGKFFEGEDVFRHVASTLTASGLKLTFAESCTAGLAAAKFGAFAGVSAAFNGSLVTYANEMKRDWLGVSDEILQTYGAVSEQCVMAMLKGALKASESDFSLAISGIAGPDGGSEAKPVGTVFVGAYAKDGERIIERLNLNGDRNYIREQSALAAYVCLLKLKPSLFLA</sequence>
<dbReference type="RefSeq" id="WP_004320607.1">
    <property type="nucleotide sequence ID" value="NZ_CP012543.1"/>
</dbReference>
<gene>
    <name evidence="2" type="primary">cinA</name>
    <name evidence="2" type="ORF">CRECT_1056</name>
</gene>
<dbReference type="InterPro" id="IPR036653">
    <property type="entry name" value="CinA-like_C"/>
</dbReference>
<protein>
    <submittedName>
        <fullName evidence="2">Competence/damage-inducible domain protein</fullName>
    </submittedName>
</protein>
<dbReference type="EMBL" id="CP012543">
    <property type="protein sequence ID" value="QCD46721.1"/>
    <property type="molecule type" value="Genomic_DNA"/>
</dbReference>
<reference evidence="2 3" key="1">
    <citation type="submission" date="2016-07" db="EMBL/GenBank/DDBJ databases">
        <title>Comparative genomics of the Campylobacter concisus group.</title>
        <authorList>
            <person name="Miller W.G."/>
            <person name="Yee E."/>
            <person name="Chapman M.H."/>
            <person name="Huynh S."/>
            <person name="Bono J.L."/>
            <person name="On S.L.W."/>
            <person name="StLeger J."/>
            <person name="Foster G."/>
            <person name="Parker C.T."/>
        </authorList>
    </citation>
    <scope>NUCLEOTIDE SEQUENCE [LARGE SCALE GENOMIC DNA]</scope>
    <source>
        <strain evidence="2 3">ATCC 33238</strain>
    </source>
</reference>
<dbReference type="NCBIfam" id="TIGR00199">
    <property type="entry name" value="PncC_domain"/>
    <property type="match status" value="1"/>
</dbReference>
<dbReference type="SUPFAM" id="SSF142433">
    <property type="entry name" value="CinA-like"/>
    <property type="match status" value="1"/>
</dbReference>
<name>A0A6G5QM45_CAMRE</name>
<dbReference type="Gene3D" id="3.90.950.20">
    <property type="entry name" value="CinA-like"/>
    <property type="match status" value="1"/>
</dbReference>
<organism evidence="2 3">
    <name type="scientific">Campylobacter rectus</name>
    <name type="common">Wolinella recta</name>
    <dbReference type="NCBI Taxonomy" id="203"/>
    <lineage>
        <taxon>Bacteria</taxon>
        <taxon>Pseudomonadati</taxon>
        <taxon>Campylobacterota</taxon>
        <taxon>Epsilonproteobacteria</taxon>
        <taxon>Campylobacterales</taxon>
        <taxon>Campylobacteraceae</taxon>
        <taxon>Campylobacter</taxon>
    </lineage>
</organism>
<dbReference type="Pfam" id="PF02464">
    <property type="entry name" value="CinA"/>
    <property type="match status" value="1"/>
</dbReference>
<evidence type="ECO:0000259" key="1">
    <source>
        <dbReference type="Pfam" id="PF02464"/>
    </source>
</evidence>
<evidence type="ECO:0000313" key="2">
    <source>
        <dbReference type="EMBL" id="QCD46721.1"/>
    </source>
</evidence>
<accession>A0A6G5QM45</accession>
<proteinExistence type="predicted"/>
<dbReference type="InterPro" id="IPR008136">
    <property type="entry name" value="CinA_C"/>
</dbReference>
<dbReference type="KEGG" id="crx:CRECT_1056"/>